<reference evidence="2 3" key="1">
    <citation type="submission" date="2020-10" db="EMBL/GenBank/DDBJ databases">
        <title>The draft genomes of Cyclamen pathogen Pseudomonas sp.</title>
        <authorList>
            <person name="Fujikawa T."/>
            <person name="Sawada H."/>
        </authorList>
    </citation>
    <scope>NUCLEOTIDE SEQUENCE [LARGE SCALE GENOMIC DNA]</scope>
    <source>
        <strain evidence="2 3">MAFF 301449</strain>
    </source>
</reference>
<evidence type="ECO:0008006" key="4">
    <source>
        <dbReference type="Google" id="ProtNLM"/>
    </source>
</evidence>
<keyword evidence="3" id="KW-1185">Reference proteome</keyword>
<evidence type="ECO:0000256" key="1">
    <source>
        <dbReference type="SAM" id="MobiDB-lite"/>
    </source>
</evidence>
<proteinExistence type="predicted"/>
<organism evidence="2 3">
    <name type="scientific">Pseudomonas cyclaminis</name>
    <dbReference type="NCBI Taxonomy" id="2781239"/>
    <lineage>
        <taxon>Bacteria</taxon>
        <taxon>Pseudomonadati</taxon>
        <taxon>Pseudomonadota</taxon>
        <taxon>Gammaproteobacteria</taxon>
        <taxon>Pseudomonadales</taxon>
        <taxon>Pseudomonadaceae</taxon>
        <taxon>Pseudomonas</taxon>
    </lineage>
</organism>
<dbReference type="RefSeq" id="WP_193863645.1">
    <property type="nucleotide sequence ID" value="NZ_JADDUM010000207.1"/>
</dbReference>
<feature type="compositionally biased region" description="Polar residues" evidence="1">
    <location>
        <begin position="1"/>
        <end position="13"/>
    </location>
</feature>
<evidence type="ECO:0000313" key="3">
    <source>
        <dbReference type="Proteomes" id="UP000613075"/>
    </source>
</evidence>
<comment type="caution">
    <text evidence="2">The sequence shown here is derived from an EMBL/GenBank/DDBJ whole genome shotgun (WGS) entry which is preliminary data.</text>
</comment>
<protein>
    <recommendedName>
        <fullName evidence="4">Peptidase C58 YopT-type domain-containing protein</fullName>
    </recommendedName>
</protein>
<feature type="region of interest" description="Disordered" evidence="1">
    <location>
        <begin position="1"/>
        <end position="49"/>
    </location>
</feature>
<gene>
    <name evidence="2" type="ORF">IQK56_23720</name>
</gene>
<dbReference type="CDD" id="cd20495">
    <property type="entry name" value="C58_PaToxP-like"/>
    <property type="match status" value="1"/>
</dbReference>
<evidence type="ECO:0000313" key="2">
    <source>
        <dbReference type="EMBL" id="MBE8593682.1"/>
    </source>
</evidence>
<name>A0ABR9SXQ2_9PSED</name>
<dbReference type="Proteomes" id="UP000613075">
    <property type="component" value="Unassembled WGS sequence"/>
</dbReference>
<sequence length="1378" mass="150408">MITSSNTPLTFSMKTLPAQAPVEQQQVTRQKRDTETQNEPGTGTLTRDDGFMAAEVADAIERGTRRSTQGTAAYQDIPLNSTFGQWWALLAQARDNPALRAWIGEQGGRNLQTLTISPEKGEISFQVSPGGVMRTFGPDDKGWAAVSSPLMEIAKTITAGSSVSSFHPPVPEWLYSAPLSLVKDFYGVPQSLSTQQALEYASVLRRDKKFPDAPPAFSQMRGEDTLSKQRSLLGDHINEYEAKRNIGFVFDFNQTNNLADSSISEYLDGQVFSVHPDSTFPKDKQNHLGQISLKQYLEHHGLEEPTNSHELDNLAAALLTPRPISPLNANYAGALAWPIPLDATSEAHLKTLLRQGKVGDIDLSAHKSVLEYLLGDMKLTQDESLQPRQVINTLIQSPRGRELGNALQAAFEARSVKGSASDWLLAALSIHQADQVPPAGVSPKASIGGRPFAVPEEAGVRAERFVSQLVDGQRNHGHASNNDTARIQTYLLLSSRAPEFLVKDIPDKVTFGSHSWVSFVTAVGRLEAKAPGSTSTMNYAQVMSHATIAPITQAERQVEYLAQQEALMDWGAANGMPYPQTTEQMNTVREAFNAQISELKAASDALSNPMPTGKDLAVKYLKEAMPEMDPALFEKKCISLLPAHVDYEGPYSLIDLYSQGDLILNPPTAGVIDVLLGVEENPRWVSSSKDVIVNEFIGLYANKKLPVLADVFKDTYSHYSTATEKGLASLFKHVISQQPLSTRQIIEEGEVTLLREDKIGWTASSEGTSTAVKPYVKQSENDNPLLKVKRKGRNRFYEIDLKKGALTERFDLKDIEPGKYPRNSVRHDIEYVEIKPRTPENHATDVAHKKTTHAAIPNSFASARTAYLADAVINHIDLPGRQAQAKGITTFDEQSKISEKISEFLLNLIPGRSAVLNFIDGKIVEGILDLGIDALGFVVPMSGAIAKGSKAIASTASVLGKVARLGTLAGRTAVGVLNPLDGVVELLKGGFNLAKNGFKYVSNTGKLDLIAAARNVDASSVGTFKLQGTVIEGPAVLKGGKWHAFDSVSAQPFGKPLDDFVPSMRASTDELGDWATGSIIRTAEQEKIIKTWKDVVNKQRSAANRVAFEAGYALDAPVNISGYSKNMKPLDLMALVSKNPKLTSEQVGSLLKQYDIILYSKGKASVNFFHDSIHPIGTVHGIPQTAYISLTQQFSNGQCSGLSRTMATAAAEGKSAIFIRNLRRAAAFPKDQKSIEFMRTLSELQSKVGGKDTFHANKPARLVTYQNMIKELAEAPGTKSVMIEVPEHAMAAGVSVNGTTRTYYFYDPNLGSAEFSSVKDMEDGLGKLFSHKGLSKDYRSVGTDVKNLEFRISDHDTAWQELFSINRSAFRKLYEAPI</sequence>
<accession>A0ABR9SXQ2</accession>
<dbReference type="EMBL" id="JADDUM010000207">
    <property type="protein sequence ID" value="MBE8593682.1"/>
    <property type="molecule type" value="Genomic_DNA"/>
</dbReference>